<evidence type="ECO:0000313" key="1">
    <source>
        <dbReference type="EMBL" id="CAE7530763.1"/>
    </source>
</evidence>
<proteinExistence type="predicted"/>
<reference evidence="1" key="1">
    <citation type="submission" date="2021-02" db="EMBL/GenBank/DDBJ databases">
        <authorList>
            <person name="Dougan E. K."/>
            <person name="Rhodes N."/>
            <person name="Thang M."/>
            <person name="Chan C."/>
        </authorList>
    </citation>
    <scope>NUCLEOTIDE SEQUENCE</scope>
</reference>
<evidence type="ECO:0008006" key="3">
    <source>
        <dbReference type="Google" id="ProtNLM"/>
    </source>
</evidence>
<dbReference type="AlphaFoldDB" id="A0A812TFI0"/>
<protein>
    <recommendedName>
        <fullName evidence="3">Mei2-like C-terminal RNA recognition motif domain-containing protein</fullName>
    </recommendedName>
</protein>
<organism evidence="1 2">
    <name type="scientific">Symbiodinium natans</name>
    <dbReference type="NCBI Taxonomy" id="878477"/>
    <lineage>
        <taxon>Eukaryota</taxon>
        <taxon>Sar</taxon>
        <taxon>Alveolata</taxon>
        <taxon>Dinophyceae</taxon>
        <taxon>Suessiales</taxon>
        <taxon>Symbiodiniaceae</taxon>
        <taxon>Symbiodinium</taxon>
    </lineage>
</organism>
<name>A0A812TFI0_9DINO</name>
<dbReference type="Proteomes" id="UP000604046">
    <property type="component" value="Unassembled WGS sequence"/>
</dbReference>
<keyword evidence="2" id="KW-1185">Reference proteome</keyword>
<comment type="caution">
    <text evidence="1">The sequence shown here is derived from an EMBL/GenBank/DDBJ whole genome shotgun (WGS) entry which is preliminary data.</text>
</comment>
<gene>
    <name evidence="1" type="ORF">SNAT2548_LOCUS29732</name>
</gene>
<dbReference type="EMBL" id="CAJNDS010002574">
    <property type="protein sequence ID" value="CAE7530763.1"/>
    <property type="molecule type" value="Genomic_DNA"/>
</dbReference>
<evidence type="ECO:0000313" key="2">
    <source>
        <dbReference type="Proteomes" id="UP000604046"/>
    </source>
</evidence>
<accession>A0A812TFI0</accession>
<sequence length="279" mass="31256">MAFMSAFMQSRLPPLPQTFLIFGDESSPTLSTFRRSNSFSGFAPLDFSDASFEHESPAADPLSVTWPDTDDEAWFEARCVASALGPQVQGTNREHMPLLRGLDEPMDKDHASKKVEAKASLHRGVPQCMTQNDLMQELNISGFAQFYNFCYLPQDVGRRQHKGYGFVNFVNTWTAQLFRSAWANRMLATSSGRSQPVDIVPSFVQGLRANMNKWCGPRTHSIRDPGQKPFLSPQASPSADTSMQVMQAQRAGMNALRKARAMMPARIPAVKLDQQTYRR</sequence>